<dbReference type="HOGENOM" id="CLU_579643_0_0_0"/>
<proteinExistence type="predicted"/>
<keyword evidence="1" id="KW-1133">Transmembrane helix</keyword>
<dbReference type="AlphaFoldDB" id="W8JQS7"/>
<dbReference type="NCBIfam" id="NF047333">
    <property type="entry name" value="Chlam_inc_CT214"/>
    <property type="match status" value="1"/>
</dbReference>
<reference evidence="2 3" key="1">
    <citation type="journal article" date="2014" name="Syst. Appl. Microbiol.">
        <title>Evidence for the existence of two new members of the family Chlamydiaceae and proposal of Chlamydia avium sp. nov. and Chlamydia gallinacea sp. nov.</title>
        <authorList>
            <person name="Sachse K."/>
            <person name="Laroucau K."/>
            <person name="Riege K."/>
            <person name="Wehner S."/>
            <person name="Dilcher M."/>
            <person name="Creasy H.H."/>
            <person name="Weidmann M."/>
            <person name="Myers G."/>
            <person name="Vorimore F."/>
            <person name="Vicari N."/>
            <person name="Magnino S."/>
            <person name="Liebler-Tenorio E."/>
            <person name="Ruettger A."/>
            <person name="Bavoil P.M."/>
            <person name="Hufert F.T."/>
            <person name="Rossello-Mora R."/>
            <person name="Marz M."/>
        </authorList>
    </citation>
    <scope>NUCLEOTIDE SEQUENCE [LARGE SCALE GENOMIC DNA]</scope>
    <source>
        <strain evidence="2 3">10DC88</strain>
    </source>
</reference>
<evidence type="ECO:0000313" key="2">
    <source>
        <dbReference type="EMBL" id="AHK63178.1"/>
    </source>
</evidence>
<feature type="transmembrane region" description="Helical" evidence="1">
    <location>
        <begin position="42"/>
        <end position="66"/>
    </location>
</feature>
<dbReference type="PATRIC" id="fig|1229831.3.peg.315"/>
<accession>W8JQS7</accession>
<organism evidence="2 3">
    <name type="scientific">Chlamydia avium 10DC88</name>
    <dbReference type="NCBI Taxonomy" id="1229831"/>
    <lineage>
        <taxon>Bacteria</taxon>
        <taxon>Pseudomonadati</taxon>
        <taxon>Chlamydiota</taxon>
        <taxon>Chlamydiia</taxon>
        <taxon>Chlamydiales</taxon>
        <taxon>Chlamydiaceae</taxon>
        <taxon>Chlamydia/Chlamydophila group</taxon>
        <taxon>Chlamydia</taxon>
    </lineage>
</organism>
<evidence type="ECO:0000256" key="1">
    <source>
        <dbReference type="SAM" id="Phobius"/>
    </source>
</evidence>
<dbReference type="RefSeq" id="WP_240991526.1">
    <property type="nucleotide sequence ID" value="NZ_CP006571.1"/>
</dbReference>
<dbReference type="Proteomes" id="UP000019433">
    <property type="component" value="Chromosome"/>
</dbReference>
<dbReference type="EMBL" id="CP006571">
    <property type="protein sequence ID" value="AHK63178.1"/>
    <property type="molecule type" value="Genomic_DNA"/>
</dbReference>
<feature type="transmembrane region" description="Helical" evidence="1">
    <location>
        <begin position="12"/>
        <end position="36"/>
    </location>
</feature>
<name>W8JQS7_9CHLA</name>
<evidence type="ECO:0000313" key="3">
    <source>
        <dbReference type="Proteomes" id="UP000019433"/>
    </source>
</evidence>
<sequence>MKSLYHRFVSRDIVIVVIFSSCIAIIAIIIAVLVGANVLTGAIAIISFFSLAVVTCLSGLIFITLLNSESQVLPSLVLPNEMEFSNEEQDFLQTLIDLPVDKDVQEVESPLLDERVDESVSIRVSYYSHIDYKYDVRERVAALETVLEEHIRAIIAALLHDPGYDSDITKRILKEIQDLFIPKFTSTSNPETTLCYHLNRWGELLQQYSCADFLILVLENPRISCLIVEQLISLSSRRTSQDDDSYLESILCSFNLWMSGFFLSENYEKIVRDYNPSLLTEEVCSCIEEGNFVRLICNQLPKELLNKFISMLPVSIESLSVRENSIRMSPGINSEDYVNNSPSLRVIIDELNLRMAFCLNLPSVSSWSFKFALAKNLSSIWDLSAFIKENRRVLMNNFFLLVEFLYSHKKYQSFIRQILSKAMPMPSWKTIFQHMIAGLFNSGIVGKRELEVMANHLGMSLLDLKEIISLNRFLEELLPNLFSDQ</sequence>
<keyword evidence="1" id="KW-0472">Membrane</keyword>
<gene>
    <name evidence="2" type="ORF">M832_03130</name>
</gene>
<protein>
    <submittedName>
        <fullName evidence="2">Uncharacterized protein</fullName>
    </submittedName>
</protein>
<dbReference type="STRING" id="1229831.M832_03130"/>
<dbReference type="KEGG" id="cav:M832_03130"/>
<keyword evidence="1" id="KW-0812">Transmembrane</keyword>